<dbReference type="EMBL" id="AGXG01000163">
    <property type="protein sequence ID" value="EIY16476.1"/>
    <property type="molecule type" value="Genomic_DNA"/>
</dbReference>
<evidence type="ECO:0000313" key="3">
    <source>
        <dbReference type="Proteomes" id="UP000003741"/>
    </source>
</evidence>
<dbReference type="RefSeq" id="WP_007219841.1">
    <property type="nucleotide sequence ID" value="NZ_JH724101.1"/>
</dbReference>
<dbReference type="Gene3D" id="3.40.50.720">
    <property type="entry name" value="NAD(P)-binding Rossmann-like Domain"/>
    <property type="match status" value="1"/>
</dbReference>
<dbReference type="PANTHER" id="PTHR43245:SF58">
    <property type="entry name" value="BLL5923 PROTEIN"/>
    <property type="match status" value="1"/>
</dbReference>
<organism evidence="2 3">
    <name type="scientific">Bacteroides cellulosilyticus CL02T12C19</name>
    <dbReference type="NCBI Taxonomy" id="997874"/>
    <lineage>
        <taxon>Bacteria</taxon>
        <taxon>Pseudomonadati</taxon>
        <taxon>Bacteroidota</taxon>
        <taxon>Bacteroidia</taxon>
        <taxon>Bacteroidales</taxon>
        <taxon>Bacteroidaceae</taxon>
        <taxon>Bacteroides</taxon>
    </lineage>
</organism>
<dbReference type="PATRIC" id="fig|997874.3.peg.6482"/>
<keyword evidence="3" id="KW-1185">Reference proteome</keyword>
<dbReference type="HOGENOM" id="CLU_007383_6_7_10"/>
<dbReference type="Pfam" id="PF01370">
    <property type="entry name" value="Epimerase"/>
    <property type="match status" value="1"/>
</dbReference>
<dbReference type="PANTHER" id="PTHR43245">
    <property type="entry name" value="BIFUNCTIONAL POLYMYXIN RESISTANCE PROTEIN ARNA"/>
    <property type="match status" value="1"/>
</dbReference>
<dbReference type="AlphaFoldDB" id="I9PJ70"/>
<dbReference type="SUPFAM" id="SSF51735">
    <property type="entry name" value="NAD(P)-binding Rossmann-fold domains"/>
    <property type="match status" value="1"/>
</dbReference>
<comment type="caution">
    <text evidence="2">The sequence shown here is derived from an EMBL/GenBank/DDBJ whole genome shotgun (WGS) entry which is preliminary data.</text>
</comment>
<dbReference type="Proteomes" id="UP000003741">
    <property type="component" value="Unassembled WGS sequence"/>
</dbReference>
<evidence type="ECO:0000313" key="2">
    <source>
        <dbReference type="EMBL" id="EIY16476.1"/>
    </source>
</evidence>
<feature type="domain" description="NAD-dependent epimerase/dehydratase" evidence="1">
    <location>
        <begin position="3"/>
        <end position="232"/>
    </location>
</feature>
<proteinExistence type="predicted"/>
<sequence length="326" mass="36516">MNILITGIHGFVGSNLVMSLKEHHVLYGLDIIAPEKEGVVKTFAWKDIESTAFPMQQLPQFDAIIHLAGKAHDTKNQSATQVYFDINTGLTRKIFDFFLESKAKKFIFFSSVKAAADSVVGDMLREDVIPTPVGPYGESKIAAENYILEKLRVENGELRVAMQRGKQVYILRPCMIHGPGNKGNLNLLYNVVRKGIPWPLGDFENKRSFTSIDNLCYVVEGLLEKNIASGIYHMGDDEALSTNELIALMCEAMGKEPRIWKMNRKMMEGCAGLGTLFHLPLNTERLRKLTENYVVSNEKIKSALGIDRMPVRAADGIMKTIRSFSD</sequence>
<evidence type="ECO:0000259" key="1">
    <source>
        <dbReference type="Pfam" id="PF01370"/>
    </source>
</evidence>
<gene>
    <name evidence="2" type="ORF">HMPREF1062_06310</name>
</gene>
<dbReference type="OrthoDB" id="329806at2"/>
<dbReference type="InterPro" id="IPR001509">
    <property type="entry name" value="Epimerase_deHydtase"/>
</dbReference>
<protein>
    <recommendedName>
        <fullName evidence="1">NAD-dependent epimerase/dehydratase domain-containing protein</fullName>
    </recommendedName>
</protein>
<dbReference type="InterPro" id="IPR050177">
    <property type="entry name" value="Lipid_A_modif_metabolic_enz"/>
</dbReference>
<name>I9PJ70_9BACE</name>
<dbReference type="InterPro" id="IPR036291">
    <property type="entry name" value="NAD(P)-bd_dom_sf"/>
</dbReference>
<accession>I9PJ70</accession>
<reference evidence="2 3" key="1">
    <citation type="submission" date="2012-02" db="EMBL/GenBank/DDBJ databases">
        <title>The Genome Sequence of Bacteroides cellulosilyticus CL02T12C19.</title>
        <authorList>
            <consortium name="The Broad Institute Genome Sequencing Platform"/>
            <person name="Earl A."/>
            <person name="Ward D."/>
            <person name="Feldgarden M."/>
            <person name="Gevers D."/>
            <person name="Zitomersky N.L."/>
            <person name="Coyne M.J."/>
            <person name="Comstock L.E."/>
            <person name="Young S.K."/>
            <person name="Zeng Q."/>
            <person name="Gargeya S."/>
            <person name="Fitzgerald M."/>
            <person name="Haas B."/>
            <person name="Abouelleil A."/>
            <person name="Alvarado L."/>
            <person name="Arachchi H.M."/>
            <person name="Berlin A."/>
            <person name="Chapman S.B."/>
            <person name="Gearin G."/>
            <person name="Goldberg J."/>
            <person name="Griggs A."/>
            <person name="Gujja S."/>
            <person name="Hansen M."/>
            <person name="Heiman D."/>
            <person name="Howarth C."/>
            <person name="Larimer J."/>
            <person name="Lui A."/>
            <person name="MacDonald P.J.P."/>
            <person name="McCowen C."/>
            <person name="Montmayeur A."/>
            <person name="Murphy C."/>
            <person name="Neiman D."/>
            <person name="Pearson M."/>
            <person name="Priest M."/>
            <person name="Roberts A."/>
            <person name="Saif S."/>
            <person name="Shea T."/>
            <person name="Sisk P."/>
            <person name="Stolte C."/>
            <person name="Sykes S."/>
            <person name="Wortman J."/>
            <person name="Nusbaum C."/>
            <person name="Birren B."/>
        </authorList>
    </citation>
    <scope>NUCLEOTIDE SEQUENCE [LARGE SCALE GENOMIC DNA]</scope>
    <source>
        <strain evidence="2 3">CL02T12C19</strain>
    </source>
</reference>